<organism evidence="1 2">
    <name type="scientific">Punica granatum</name>
    <name type="common">Pomegranate</name>
    <dbReference type="NCBI Taxonomy" id="22663"/>
    <lineage>
        <taxon>Eukaryota</taxon>
        <taxon>Viridiplantae</taxon>
        <taxon>Streptophyta</taxon>
        <taxon>Embryophyta</taxon>
        <taxon>Tracheophyta</taxon>
        <taxon>Spermatophyta</taxon>
        <taxon>Magnoliopsida</taxon>
        <taxon>eudicotyledons</taxon>
        <taxon>Gunneridae</taxon>
        <taxon>Pentapetalae</taxon>
        <taxon>rosids</taxon>
        <taxon>malvids</taxon>
        <taxon>Myrtales</taxon>
        <taxon>Lythraceae</taxon>
        <taxon>Punica</taxon>
    </lineage>
</organism>
<dbReference type="EMBL" id="PGOL01004268">
    <property type="protein sequence ID" value="PKI37890.1"/>
    <property type="molecule type" value="Genomic_DNA"/>
</dbReference>
<gene>
    <name evidence="1" type="ORF">CRG98_041723</name>
</gene>
<reference evidence="1 2" key="1">
    <citation type="submission" date="2017-11" db="EMBL/GenBank/DDBJ databases">
        <title>De-novo sequencing of pomegranate (Punica granatum L.) genome.</title>
        <authorList>
            <person name="Akparov Z."/>
            <person name="Amiraslanov A."/>
            <person name="Hajiyeva S."/>
            <person name="Abbasov M."/>
            <person name="Kaur K."/>
            <person name="Hamwieh A."/>
            <person name="Solovyev V."/>
            <person name="Salamov A."/>
            <person name="Braich B."/>
            <person name="Kosarev P."/>
            <person name="Mahmoud A."/>
            <person name="Hajiyev E."/>
            <person name="Babayeva S."/>
            <person name="Izzatullayeva V."/>
            <person name="Mammadov A."/>
            <person name="Mammadov A."/>
            <person name="Sharifova S."/>
            <person name="Ojaghi J."/>
            <person name="Eynullazada K."/>
            <person name="Bayramov B."/>
            <person name="Abdulazimova A."/>
            <person name="Shahmuradov I."/>
        </authorList>
    </citation>
    <scope>NUCLEOTIDE SEQUENCE [LARGE SCALE GENOMIC DNA]</scope>
    <source>
        <strain evidence="2">cv. AG2017</strain>
        <tissue evidence="1">Leaf</tissue>
    </source>
</reference>
<protein>
    <submittedName>
        <fullName evidence="1">Uncharacterized protein</fullName>
    </submittedName>
</protein>
<name>A0A2I0I2E4_PUNGR</name>
<accession>A0A2I0I2E4</accession>
<dbReference type="AlphaFoldDB" id="A0A2I0I2E4"/>
<keyword evidence="2" id="KW-1185">Reference proteome</keyword>
<proteinExistence type="predicted"/>
<comment type="caution">
    <text evidence="1">The sequence shown here is derived from an EMBL/GenBank/DDBJ whole genome shotgun (WGS) entry which is preliminary data.</text>
</comment>
<sequence length="50" mass="5697">MEKGPAYYSPYGQHFFAGATGRHSDGRIVPDFIATDSQIKPEYMKILLEY</sequence>
<dbReference type="Proteomes" id="UP000233551">
    <property type="component" value="Unassembled WGS sequence"/>
</dbReference>
<evidence type="ECO:0000313" key="2">
    <source>
        <dbReference type="Proteomes" id="UP000233551"/>
    </source>
</evidence>
<evidence type="ECO:0000313" key="1">
    <source>
        <dbReference type="EMBL" id="PKI37890.1"/>
    </source>
</evidence>